<dbReference type="OrthoDB" id="798998at2"/>
<sequence length="140" mass="14933">MMKKIMLVLLVSIALLNCKKNKATSDCGSKICTEEFVSVMIKFVDNKGAGAEVKDFNVINQRTGKRITANSSVSTSTTKGVFIVVDDQNKPDLSEQGDDLKITGTSVDTQQTKSVVVKVTGGKCACHIGKISGADQVAFD</sequence>
<dbReference type="AlphaFoldDB" id="A0A1I0TD46"/>
<dbReference type="RefSeq" id="WP_134204380.1">
    <property type="nucleotide sequence ID" value="NZ_FOJM01000008.1"/>
</dbReference>
<name>A0A1I0TD46_9SPHI</name>
<proteinExistence type="predicted"/>
<keyword evidence="2" id="KW-1185">Reference proteome</keyword>
<dbReference type="Proteomes" id="UP000198836">
    <property type="component" value="Unassembled WGS sequence"/>
</dbReference>
<reference evidence="2" key="1">
    <citation type="submission" date="2016-10" db="EMBL/GenBank/DDBJ databases">
        <authorList>
            <person name="Varghese N."/>
            <person name="Submissions S."/>
        </authorList>
    </citation>
    <scope>NUCLEOTIDE SEQUENCE [LARGE SCALE GENOMIC DNA]</scope>
    <source>
        <strain evidence="2">DSM 18130</strain>
    </source>
</reference>
<gene>
    <name evidence="1" type="ORF">SAMN04488511_108166</name>
</gene>
<evidence type="ECO:0000313" key="2">
    <source>
        <dbReference type="Proteomes" id="UP000198836"/>
    </source>
</evidence>
<protein>
    <submittedName>
        <fullName evidence="1">Uncharacterized protein</fullName>
    </submittedName>
</protein>
<organism evidence="1 2">
    <name type="scientific">Pedobacter suwonensis</name>
    <dbReference type="NCBI Taxonomy" id="332999"/>
    <lineage>
        <taxon>Bacteria</taxon>
        <taxon>Pseudomonadati</taxon>
        <taxon>Bacteroidota</taxon>
        <taxon>Sphingobacteriia</taxon>
        <taxon>Sphingobacteriales</taxon>
        <taxon>Sphingobacteriaceae</taxon>
        <taxon>Pedobacter</taxon>
    </lineage>
</organism>
<dbReference type="EMBL" id="FOJM01000008">
    <property type="protein sequence ID" value="SFA49640.1"/>
    <property type="molecule type" value="Genomic_DNA"/>
</dbReference>
<accession>A0A1I0TD46</accession>
<evidence type="ECO:0000313" key="1">
    <source>
        <dbReference type="EMBL" id="SFA49640.1"/>
    </source>
</evidence>